<evidence type="ECO:0000256" key="7">
    <source>
        <dbReference type="ARBA" id="ARBA00023065"/>
    </source>
</evidence>
<dbReference type="Gene3D" id="1.10.287.70">
    <property type="match status" value="1"/>
</dbReference>
<evidence type="ECO:0000259" key="14">
    <source>
        <dbReference type="SMART" id="SM00918"/>
    </source>
</evidence>
<name>A0AAE1KNB3_PETCI</name>
<keyword evidence="6 13" id="KW-1133">Transmembrane helix</keyword>
<evidence type="ECO:0000256" key="8">
    <source>
        <dbReference type="ARBA" id="ARBA00023136"/>
    </source>
</evidence>
<evidence type="ECO:0000256" key="12">
    <source>
        <dbReference type="ARBA" id="ARBA00023303"/>
    </source>
</evidence>
<organism evidence="15 16">
    <name type="scientific">Petrolisthes cinctipes</name>
    <name type="common">Flat porcelain crab</name>
    <dbReference type="NCBI Taxonomy" id="88211"/>
    <lineage>
        <taxon>Eukaryota</taxon>
        <taxon>Metazoa</taxon>
        <taxon>Ecdysozoa</taxon>
        <taxon>Arthropoda</taxon>
        <taxon>Crustacea</taxon>
        <taxon>Multicrustacea</taxon>
        <taxon>Malacostraca</taxon>
        <taxon>Eumalacostraca</taxon>
        <taxon>Eucarida</taxon>
        <taxon>Decapoda</taxon>
        <taxon>Pleocyemata</taxon>
        <taxon>Anomura</taxon>
        <taxon>Galatheoidea</taxon>
        <taxon>Porcellanidae</taxon>
        <taxon>Petrolisthes</taxon>
    </lineage>
</organism>
<dbReference type="Proteomes" id="UP001286313">
    <property type="component" value="Unassembled WGS sequence"/>
</dbReference>
<dbReference type="EMBL" id="JAWQEG010001640">
    <property type="protein sequence ID" value="KAK3877688.1"/>
    <property type="molecule type" value="Genomic_DNA"/>
</dbReference>
<evidence type="ECO:0000256" key="13">
    <source>
        <dbReference type="SAM" id="Phobius"/>
    </source>
</evidence>
<comment type="subcellular location">
    <subcellularLocation>
        <location evidence="1">Cell membrane</location>
        <topology evidence="1">Multi-pass membrane protein</topology>
    </subcellularLocation>
</comment>
<feature type="transmembrane region" description="Helical" evidence="13">
    <location>
        <begin position="350"/>
        <end position="369"/>
    </location>
</feature>
<evidence type="ECO:0000256" key="6">
    <source>
        <dbReference type="ARBA" id="ARBA00022989"/>
    </source>
</evidence>
<evidence type="ECO:0000256" key="2">
    <source>
        <dbReference type="ARBA" id="ARBA00008685"/>
    </source>
</evidence>
<keyword evidence="11" id="KW-1071">Ligand-gated ion channel</keyword>
<reference evidence="15" key="1">
    <citation type="submission" date="2023-10" db="EMBL/GenBank/DDBJ databases">
        <title>Genome assemblies of two species of porcelain crab, Petrolisthes cinctipes and Petrolisthes manimaculis (Anomura: Porcellanidae).</title>
        <authorList>
            <person name="Angst P."/>
        </authorList>
    </citation>
    <scope>NUCLEOTIDE SEQUENCE</scope>
    <source>
        <strain evidence="15">PB745_01</strain>
        <tissue evidence="15">Gill</tissue>
    </source>
</reference>
<keyword evidence="10" id="KW-0325">Glycoprotein</keyword>
<evidence type="ECO:0000256" key="5">
    <source>
        <dbReference type="ARBA" id="ARBA00022692"/>
    </source>
</evidence>
<evidence type="ECO:0000256" key="4">
    <source>
        <dbReference type="ARBA" id="ARBA00022475"/>
    </source>
</evidence>
<dbReference type="GO" id="GO:0005886">
    <property type="term" value="C:plasma membrane"/>
    <property type="evidence" value="ECO:0007669"/>
    <property type="project" value="UniProtKB-SubCell"/>
</dbReference>
<sequence length="684" mass="75668">MRGPLLRELGEAEQLLTEVVKRDMAHCSLLLLHDDDDALTTPLTHALHAYVSGGLSLGHLLPLVNYTTEIGGGRSEGGGGGGRCEGIVVVAMADTWHQLLQQRPLHRPLWPGHAPSFLLVLSGGVEKPLLDAPTLLSHPAFRFSVQVVCGGKRQQQQQQQGGGGGRGRGGGGGGLWELHTTTLYTGTQRHTTLHLDSWTSQFGFSSGVPLFPGHQLRDLEGYTFTVAALPYAPFIVTQNTSLSGPGKYRGLEVILLDVLGAAANFTYRYVAPLDTQWGRLSGNGTWTGMIGMVVREEADWAVSDITISPQREEYVDFCRPFIYDASELVTPKAQPLPRWLSPIRPFRWEVWMAVVGLMTGAGPFLWLLARFCRGSHLPRVLWFRKISNSVIFIIQPMLQRGNKQDMVEVPGRVFAGFWLFFSMIVGISYSSSLTSFLIMPGLQKPIENLRQLVTSDTGWAKVYFGGVQSALLEQTTDPMLVALREGVQWRDSLEGILKEVAAGHLATWDNSITTRLLVAIKFTDLKGRPMVHFPAFELLLERIAWPMQQHAPYKKRFDQLIDRVIQAGLVSRWLEFIIFEEQDMERQRRVLEDEVSDGGGVGGTDEVMSEGGQVVLSLQHVQGPFFVLLLGSLFGGVVLAFEICLAYLFNGAYTSSSRNHQQQQDLVVVHPSPSIGSALRKISF</sequence>
<protein>
    <recommendedName>
        <fullName evidence="14">Ionotropic glutamate receptor L-glutamate and glycine-binding domain-containing protein</fullName>
    </recommendedName>
</protein>
<keyword evidence="3" id="KW-0813">Transport</keyword>
<dbReference type="AlphaFoldDB" id="A0AAE1KNB3"/>
<evidence type="ECO:0000256" key="1">
    <source>
        <dbReference type="ARBA" id="ARBA00004651"/>
    </source>
</evidence>
<dbReference type="PANTHER" id="PTHR42643:SF24">
    <property type="entry name" value="IONOTROPIC RECEPTOR 60A"/>
    <property type="match status" value="1"/>
</dbReference>
<dbReference type="PANTHER" id="PTHR42643">
    <property type="entry name" value="IONOTROPIC RECEPTOR 20A-RELATED"/>
    <property type="match status" value="1"/>
</dbReference>
<evidence type="ECO:0000256" key="11">
    <source>
        <dbReference type="ARBA" id="ARBA00023286"/>
    </source>
</evidence>
<feature type="domain" description="Ionotropic glutamate receptor L-glutamate and glycine-binding" evidence="14">
    <location>
        <begin position="233"/>
        <end position="295"/>
    </location>
</feature>
<keyword evidence="9" id="KW-0675">Receptor</keyword>
<evidence type="ECO:0000256" key="9">
    <source>
        <dbReference type="ARBA" id="ARBA00023170"/>
    </source>
</evidence>
<comment type="similarity">
    <text evidence="2">Belongs to the glutamate-gated ion channel (TC 1.A.10.1) family.</text>
</comment>
<proteinExistence type="inferred from homology"/>
<dbReference type="Pfam" id="PF10613">
    <property type="entry name" value="Lig_chan-Glu_bd"/>
    <property type="match status" value="1"/>
</dbReference>
<dbReference type="SUPFAM" id="SSF53850">
    <property type="entry name" value="Periplasmic binding protein-like II"/>
    <property type="match status" value="1"/>
</dbReference>
<dbReference type="InterPro" id="IPR019594">
    <property type="entry name" value="Glu/Gly-bd"/>
</dbReference>
<feature type="transmembrane region" description="Helical" evidence="13">
    <location>
        <begin position="625"/>
        <end position="649"/>
    </location>
</feature>
<keyword evidence="16" id="KW-1185">Reference proteome</keyword>
<evidence type="ECO:0000256" key="10">
    <source>
        <dbReference type="ARBA" id="ARBA00023180"/>
    </source>
</evidence>
<evidence type="ECO:0000256" key="3">
    <source>
        <dbReference type="ARBA" id="ARBA00022448"/>
    </source>
</evidence>
<evidence type="ECO:0000313" key="16">
    <source>
        <dbReference type="Proteomes" id="UP001286313"/>
    </source>
</evidence>
<keyword evidence="4" id="KW-1003">Cell membrane</keyword>
<comment type="caution">
    <text evidence="15">The sequence shown here is derived from an EMBL/GenBank/DDBJ whole genome shotgun (WGS) entry which is preliminary data.</text>
</comment>
<evidence type="ECO:0000313" key="15">
    <source>
        <dbReference type="EMBL" id="KAK3877688.1"/>
    </source>
</evidence>
<feature type="transmembrane region" description="Helical" evidence="13">
    <location>
        <begin position="418"/>
        <end position="442"/>
    </location>
</feature>
<dbReference type="InterPro" id="IPR052192">
    <property type="entry name" value="Insect_Ionotropic_Sensory_Rcpt"/>
</dbReference>
<keyword evidence="7" id="KW-0406">Ion transport</keyword>
<dbReference type="Gene3D" id="3.40.190.10">
    <property type="entry name" value="Periplasmic binding protein-like II"/>
    <property type="match status" value="1"/>
</dbReference>
<keyword evidence="12" id="KW-0407">Ion channel</keyword>
<keyword evidence="5 13" id="KW-0812">Transmembrane</keyword>
<dbReference type="GO" id="GO:0050906">
    <property type="term" value="P:detection of stimulus involved in sensory perception"/>
    <property type="evidence" value="ECO:0007669"/>
    <property type="project" value="UniProtKB-ARBA"/>
</dbReference>
<dbReference type="SMART" id="SM00918">
    <property type="entry name" value="Lig_chan-Glu_bd"/>
    <property type="match status" value="1"/>
</dbReference>
<dbReference type="InterPro" id="IPR001320">
    <property type="entry name" value="Iontro_rcpt_C"/>
</dbReference>
<gene>
    <name evidence="15" type="ORF">Pcinc_017623</name>
</gene>
<dbReference type="Pfam" id="PF00060">
    <property type="entry name" value="Lig_chan"/>
    <property type="match status" value="1"/>
</dbReference>
<accession>A0AAE1KNB3</accession>
<keyword evidence="8 13" id="KW-0472">Membrane</keyword>
<dbReference type="GO" id="GO:0015276">
    <property type="term" value="F:ligand-gated monoatomic ion channel activity"/>
    <property type="evidence" value="ECO:0007669"/>
    <property type="project" value="InterPro"/>
</dbReference>